<dbReference type="InterPro" id="IPR014922">
    <property type="entry name" value="YdhG-like"/>
</dbReference>
<proteinExistence type="predicted"/>
<evidence type="ECO:0000313" key="2">
    <source>
        <dbReference type="EMBL" id="RKS25460.1"/>
    </source>
</evidence>
<dbReference type="EMBL" id="RBLC01000001">
    <property type="protein sequence ID" value="RKS25460.1"/>
    <property type="molecule type" value="Genomic_DNA"/>
</dbReference>
<gene>
    <name evidence="2" type="ORF">CLV94_0492</name>
</gene>
<name>A0A495MJB2_9FLAO</name>
<evidence type="ECO:0000313" key="3">
    <source>
        <dbReference type="Proteomes" id="UP000277579"/>
    </source>
</evidence>
<feature type="domain" description="YdhG-like" evidence="1">
    <location>
        <begin position="29"/>
        <end position="123"/>
    </location>
</feature>
<dbReference type="Proteomes" id="UP000277579">
    <property type="component" value="Unassembled WGS sequence"/>
</dbReference>
<organism evidence="2 3">
    <name type="scientific">Flavobacterium endophyticum</name>
    <dbReference type="NCBI Taxonomy" id="1540163"/>
    <lineage>
        <taxon>Bacteria</taxon>
        <taxon>Pseudomonadati</taxon>
        <taxon>Bacteroidota</taxon>
        <taxon>Flavobacteriia</taxon>
        <taxon>Flavobacteriales</taxon>
        <taxon>Flavobacteriaceae</taxon>
        <taxon>Flavobacterium</taxon>
    </lineage>
</organism>
<evidence type="ECO:0000259" key="1">
    <source>
        <dbReference type="Pfam" id="PF08818"/>
    </source>
</evidence>
<dbReference type="Pfam" id="PF08818">
    <property type="entry name" value="DUF1801"/>
    <property type="match status" value="1"/>
</dbReference>
<sequence length="134" mass="15892">MIAGYAENVDMNEIKDIDNFYLKQEEPFRSCLLALKDIILSQDAEITNVLKYGMPFFCYKQKMFCYLWNHKKYKQPYLGMVEGTRLDHPKLIIEKRSRMKIMLFDPNEDLPIETIEVLLKKAINLYTSGEIKQK</sequence>
<reference evidence="2 3" key="1">
    <citation type="submission" date="2018-10" db="EMBL/GenBank/DDBJ databases">
        <title>Genomic Encyclopedia of Archaeal and Bacterial Type Strains, Phase II (KMG-II): from individual species to whole genera.</title>
        <authorList>
            <person name="Goeker M."/>
        </authorList>
    </citation>
    <scope>NUCLEOTIDE SEQUENCE [LARGE SCALE GENOMIC DNA]</scope>
    <source>
        <strain evidence="2 3">DSM 29537</strain>
    </source>
</reference>
<dbReference type="Gene3D" id="3.90.1150.200">
    <property type="match status" value="1"/>
</dbReference>
<protein>
    <submittedName>
        <fullName evidence="2">Uncharacterized protein DUF1801</fullName>
    </submittedName>
</protein>
<comment type="caution">
    <text evidence="2">The sequence shown here is derived from an EMBL/GenBank/DDBJ whole genome shotgun (WGS) entry which is preliminary data.</text>
</comment>
<dbReference type="SUPFAM" id="SSF159888">
    <property type="entry name" value="YdhG-like"/>
    <property type="match status" value="1"/>
</dbReference>
<keyword evidence="3" id="KW-1185">Reference proteome</keyword>
<accession>A0A495MJB2</accession>
<dbReference type="AlphaFoldDB" id="A0A495MJB2"/>